<feature type="transmembrane region" description="Helical" evidence="13">
    <location>
        <begin position="135"/>
        <end position="156"/>
    </location>
</feature>
<evidence type="ECO:0000256" key="7">
    <source>
        <dbReference type="ARBA" id="ARBA00022723"/>
    </source>
</evidence>
<evidence type="ECO:0000256" key="1">
    <source>
        <dbReference type="ARBA" id="ARBA00001947"/>
    </source>
</evidence>
<keyword evidence="8" id="KW-0378">Hydrolase</keyword>
<feature type="transmembrane region" description="Helical" evidence="13">
    <location>
        <begin position="97"/>
        <end position="123"/>
    </location>
</feature>
<keyword evidence="11" id="KW-0482">Metalloprotease</keyword>
<keyword evidence="5 15" id="KW-0645">Protease</keyword>
<sequence>MLPDLAVAVLASIIAITLHEAAHGYAALALGDPTAKWMGRISLNPIRHVDPVGTLLVPGILLVSQLLATGRVDVMFGWAKPVPVDIRNFANPRVGMMWVAIAGPAMNFALALIAALLIHPASWLEGSLSADSMALVYRFLALSILANLVLGLFNLFPIPPLDGGRIVVGLLPMRAAMAYARLEPAGLFLVIGVLFLLPALIPAFQPMDVFVREIIRPAFDFTLRAAGVTR</sequence>
<proteinExistence type="inferred from homology"/>
<evidence type="ECO:0000313" key="16">
    <source>
        <dbReference type="Proteomes" id="UP001305521"/>
    </source>
</evidence>
<keyword evidence="10 13" id="KW-1133">Transmembrane helix</keyword>
<dbReference type="GO" id="GO:0006508">
    <property type="term" value="P:proteolysis"/>
    <property type="evidence" value="ECO:0007669"/>
    <property type="project" value="UniProtKB-KW"/>
</dbReference>
<protein>
    <submittedName>
        <fullName evidence="15">Site-2 protease family protein</fullName>
    </submittedName>
</protein>
<comment type="cofactor">
    <cofactor evidence="1">
        <name>Zn(2+)</name>
        <dbReference type="ChEBI" id="CHEBI:29105"/>
    </cofactor>
</comment>
<comment type="similarity">
    <text evidence="3">Belongs to the peptidase M50B family.</text>
</comment>
<evidence type="ECO:0000259" key="14">
    <source>
        <dbReference type="Pfam" id="PF02163"/>
    </source>
</evidence>
<accession>A0ABZ0PF60</accession>
<reference evidence="15 16" key="1">
    <citation type="submission" date="2023-11" db="EMBL/GenBank/DDBJ databases">
        <title>Arctic aerobic anoxygenic photoheterotroph Sediminicoccus rosea KRV36 adapts its photosynthesis to long days of polar summer.</title>
        <authorList>
            <person name="Tomasch J."/>
            <person name="Kopejtka K."/>
            <person name="Bily T."/>
            <person name="Gardiner A.T."/>
            <person name="Gardian Z."/>
            <person name="Shivaramu S."/>
            <person name="Koblizek M."/>
            <person name="Engelhardt F."/>
            <person name="Kaftan D."/>
        </authorList>
    </citation>
    <scope>NUCLEOTIDE SEQUENCE [LARGE SCALE GENOMIC DNA]</scope>
    <source>
        <strain evidence="15 16">R-30</strain>
    </source>
</reference>
<evidence type="ECO:0000256" key="12">
    <source>
        <dbReference type="ARBA" id="ARBA00023136"/>
    </source>
</evidence>
<name>A0ABZ0PF60_9PROT</name>
<evidence type="ECO:0000256" key="9">
    <source>
        <dbReference type="ARBA" id="ARBA00022833"/>
    </source>
</evidence>
<feature type="transmembrane region" description="Helical" evidence="13">
    <location>
        <begin position="55"/>
        <end position="76"/>
    </location>
</feature>
<evidence type="ECO:0000256" key="4">
    <source>
        <dbReference type="ARBA" id="ARBA00022475"/>
    </source>
</evidence>
<evidence type="ECO:0000256" key="8">
    <source>
        <dbReference type="ARBA" id="ARBA00022801"/>
    </source>
</evidence>
<dbReference type="RefSeq" id="WP_318648316.1">
    <property type="nucleotide sequence ID" value="NZ_CP137852.1"/>
</dbReference>
<keyword evidence="12 13" id="KW-0472">Membrane</keyword>
<organism evidence="15 16">
    <name type="scientific">Sediminicoccus rosea</name>
    <dbReference type="NCBI Taxonomy" id="1225128"/>
    <lineage>
        <taxon>Bacteria</taxon>
        <taxon>Pseudomonadati</taxon>
        <taxon>Pseudomonadota</taxon>
        <taxon>Alphaproteobacteria</taxon>
        <taxon>Acetobacterales</taxon>
        <taxon>Roseomonadaceae</taxon>
        <taxon>Sediminicoccus</taxon>
    </lineage>
</organism>
<feature type="transmembrane region" description="Helical" evidence="13">
    <location>
        <begin position="186"/>
        <end position="204"/>
    </location>
</feature>
<dbReference type="EMBL" id="CP137852">
    <property type="protein sequence ID" value="WPB84358.1"/>
    <property type="molecule type" value="Genomic_DNA"/>
</dbReference>
<dbReference type="InterPro" id="IPR052348">
    <property type="entry name" value="Metallopeptidase_M50B"/>
</dbReference>
<keyword evidence="4" id="KW-1003">Cell membrane</keyword>
<dbReference type="Pfam" id="PF02163">
    <property type="entry name" value="Peptidase_M50"/>
    <property type="match status" value="1"/>
</dbReference>
<evidence type="ECO:0000256" key="6">
    <source>
        <dbReference type="ARBA" id="ARBA00022692"/>
    </source>
</evidence>
<evidence type="ECO:0000256" key="5">
    <source>
        <dbReference type="ARBA" id="ARBA00022670"/>
    </source>
</evidence>
<keyword evidence="16" id="KW-1185">Reference proteome</keyword>
<gene>
    <name evidence="15" type="ORF">R9Z33_19955</name>
</gene>
<keyword evidence="9" id="KW-0862">Zinc</keyword>
<evidence type="ECO:0000256" key="13">
    <source>
        <dbReference type="SAM" id="Phobius"/>
    </source>
</evidence>
<dbReference type="CDD" id="cd06158">
    <property type="entry name" value="S2P-M50_like_1"/>
    <property type="match status" value="1"/>
</dbReference>
<evidence type="ECO:0000256" key="10">
    <source>
        <dbReference type="ARBA" id="ARBA00022989"/>
    </source>
</evidence>
<feature type="domain" description="Peptidase M50" evidence="14">
    <location>
        <begin position="136"/>
        <end position="195"/>
    </location>
</feature>
<dbReference type="InterPro" id="IPR044537">
    <property type="entry name" value="Rip2-like"/>
</dbReference>
<comment type="subcellular location">
    <subcellularLocation>
        <location evidence="2">Cell membrane</location>
        <topology evidence="2">Multi-pass membrane protein</topology>
    </subcellularLocation>
</comment>
<dbReference type="InterPro" id="IPR008915">
    <property type="entry name" value="Peptidase_M50"/>
</dbReference>
<dbReference type="GO" id="GO:0008233">
    <property type="term" value="F:peptidase activity"/>
    <property type="evidence" value="ECO:0007669"/>
    <property type="project" value="UniProtKB-KW"/>
</dbReference>
<keyword evidence="7" id="KW-0479">Metal-binding</keyword>
<dbReference type="PANTHER" id="PTHR35864">
    <property type="entry name" value="ZINC METALLOPROTEASE MJ0611-RELATED"/>
    <property type="match status" value="1"/>
</dbReference>
<evidence type="ECO:0000256" key="11">
    <source>
        <dbReference type="ARBA" id="ARBA00023049"/>
    </source>
</evidence>
<dbReference type="PANTHER" id="PTHR35864:SF1">
    <property type="entry name" value="ZINC METALLOPROTEASE YWHC-RELATED"/>
    <property type="match status" value="1"/>
</dbReference>
<keyword evidence="6 13" id="KW-0812">Transmembrane</keyword>
<dbReference type="Proteomes" id="UP001305521">
    <property type="component" value="Chromosome"/>
</dbReference>
<evidence type="ECO:0000256" key="3">
    <source>
        <dbReference type="ARBA" id="ARBA00007931"/>
    </source>
</evidence>
<evidence type="ECO:0000313" key="15">
    <source>
        <dbReference type="EMBL" id="WPB84358.1"/>
    </source>
</evidence>
<evidence type="ECO:0000256" key="2">
    <source>
        <dbReference type="ARBA" id="ARBA00004651"/>
    </source>
</evidence>